<feature type="compositionally biased region" description="Gly residues" evidence="1">
    <location>
        <begin position="241"/>
        <end position="262"/>
    </location>
</feature>
<dbReference type="GeneID" id="73045819"/>
<reference evidence="3 4" key="1">
    <citation type="journal article" date="2019" name="Int. J. Syst. Evol. Microbiol.">
        <title>The Global Catalogue of Microorganisms (GCM) 10K type strain sequencing project: providing services to taxonomists for standard genome sequencing and annotation.</title>
        <authorList>
            <consortium name="The Broad Institute Genomics Platform"/>
            <consortium name="The Broad Institute Genome Sequencing Center for Infectious Disease"/>
            <person name="Wu L."/>
            <person name="Ma J."/>
        </authorList>
    </citation>
    <scope>NUCLEOTIDE SEQUENCE [LARGE SCALE GENOMIC DNA]</scope>
    <source>
        <strain evidence="3 4">XZYJ18</strain>
    </source>
</reference>
<evidence type="ECO:0000256" key="1">
    <source>
        <dbReference type="SAM" id="MobiDB-lite"/>
    </source>
</evidence>
<organism evidence="3 4">
    <name type="scientific">Halorussus aquaticus</name>
    <dbReference type="NCBI Taxonomy" id="2953748"/>
    <lineage>
        <taxon>Archaea</taxon>
        <taxon>Methanobacteriati</taxon>
        <taxon>Methanobacteriota</taxon>
        <taxon>Stenosarchaea group</taxon>
        <taxon>Halobacteria</taxon>
        <taxon>Halobacteriales</taxon>
        <taxon>Haladaptataceae</taxon>
        <taxon>Halorussus</taxon>
    </lineage>
</organism>
<dbReference type="RefSeq" id="WP_254267372.1">
    <property type="nucleotide sequence ID" value="NZ_CP100400.1"/>
</dbReference>
<feature type="compositionally biased region" description="Low complexity" evidence="1">
    <location>
        <begin position="450"/>
        <end position="470"/>
    </location>
</feature>
<dbReference type="InterPro" id="IPR055949">
    <property type="entry name" value="DUF7527"/>
</dbReference>
<dbReference type="EMBL" id="JBHSHT010000001">
    <property type="protein sequence ID" value="MFC4823138.1"/>
    <property type="molecule type" value="Genomic_DNA"/>
</dbReference>
<evidence type="ECO:0000313" key="4">
    <source>
        <dbReference type="Proteomes" id="UP001595945"/>
    </source>
</evidence>
<feature type="region of interest" description="Disordered" evidence="1">
    <location>
        <begin position="522"/>
        <end position="541"/>
    </location>
</feature>
<feature type="compositionally biased region" description="Low complexity" evidence="1">
    <location>
        <begin position="186"/>
        <end position="198"/>
    </location>
</feature>
<feature type="compositionally biased region" description="Basic and acidic residues" evidence="1">
    <location>
        <begin position="529"/>
        <end position="541"/>
    </location>
</feature>
<evidence type="ECO:0000313" key="3">
    <source>
        <dbReference type="EMBL" id="MFC4823138.1"/>
    </source>
</evidence>
<dbReference type="AlphaFoldDB" id="A0ABD5PXZ3"/>
<dbReference type="Proteomes" id="UP001595945">
    <property type="component" value="Unassembled WGS sequence"/>
</dbReference>
<feature type="compositionally biased region" description="Gly residues" evidence="1">
    <location>
        <begin position="199"/>
        <end position="218"/>
    </location>
</feature>
<accession>A0ABD5PXZ3</accession>
<feature type="region of interest" description="Disordered" evidence="1">
    <location>
        <begin position="551"/>
        <end position="571"/>
    </location>
</feature>
<keyword evidence="4" id="KW-1185">Reference proteome</keyword>
<gene>
    <name evidence="3" type="ORF">ACFO9K_02560</name>
</gene>
<name>A0ABD5PXZ3_9EURY</name>
<feature type="compositionally biased region" description="Polar residues" evidence="1">
    <location>
        <begin position="298"/>
        <end position="321"/>
    </location>
</feature>
<feature type="region of interest" description="Disordered" evidence="1">
    <location>
        <begin position="166"/>
        <end position="516"/>
    </location>
</feature>
<comment type="caution">
    <text evidence="3">The sequence shown here is derived from an EMBL/GenBank/DDBJ whole genome shotgun (WGS) entry which is preliminary data.</text>
</comment>
<feature type="compositionally biased region" description="Acidic residues" evidence="1">
    <location>
        <begin position="374"/>
        <end position="393"/>
    </location>
</feature>
<sequence>METRTVEQVESWQTRSFDDGFAGLRELSDGEFSGAVRAGGAWLFMLNGRIIGVYEGSLDDFEDADGTAYAAPHPSLPLLFSMQEQGGETQAKYYTNKTPLSEVDSTLTSGNFTGYVELSENVLSGDYYVAYYGGRSMSVAFVGQSEQVVTGDEAFERANDEVGIYEVRDVDVEVTDVPEPDEPDESSGAASAGADTTSGGAGGASDTGTGASGAGTGASGTADEPNVTSVGAGGSSESSTGKGGASGGAGATTGAAGSGAGGVTESDPTNATPADVPSADSGSSPGQRDSAPAETDSGVRQTDPESTVSDAGTSDTRTAEVQTDDSDAMAAEAGAGVTEQSGSETSPDATGESVDARSDSSADAGGPDSTEAPAEGDDDEADGASAFEDEEDWRETTTIPSLDPDRSEGPDDAAGASSETASSADDTASPGRTSSASESPSRTQSGSDDGASATRTSAGGASGASRASSGQSTPTSGSDASGASGREQPADASSETGGESGARVRKLRSQLEQRKQQVEQLKQRLSNVESERNEYKRERDALRQEVERLEAKLETTGGTGSGGTNRQLDRSQAFDGTNLFVRYESKGKATLDEAANDAADASDVNANLRLEHHTQFEADDVDVEGESFEAFLTDSFEYQFVSWVVEELLYEIRDTGHRASLKDLYESIPKIDRVDLHGSVSAGGADDDTRQESFDVIMRDRMGNPLLLADLNGSRDPTTGEMMGSLVDAATGVAQAHDELSGAFQITESFFEPEALETAESATSGGFLSREKRESFVKLSRKRGYHLCLVESRSGGFHLNVPEL</sequence>
<feature type="compositionally biased region" description="Acidic residues" evidence="1">
    <location>
        <begin position="172"/>
        <end position="185"/>
    </location>
</feature>
<protein>
    <submittedName>
        <fullName evidence="3">Transcriptional regulator</fullName>
    </submittedName>
</protein>
<feature type="compositionally biased region" description="Low complexity" evidence="1">
    <location>
        <begin position="412"/>
        <end position="429"/>
    </location>
</feature>
<feature type="domain" description="DUF7527" evidence="2">
    <location>
        <begin position="568"/>
        <end position="804"/>
    </location>
</feature>
<feature type="compositionally biased region" description="Polar residues" evidence="1">
    <location>
        <begin position="471"/>
        <end position="481"/>
    </location>
</feature>
<proteinExistence type="predicted"/>
<feature type="compositionally biased region" description="Polar residues" evidence="1">
    <location>
        <begin position="430"/>
        <end position="447"/>
    </location>
</feature>
<evidence type="ECO:0000259" key="2">
    <source>
        <dbReference type="Pfam" id="PF24371"/>
    </source>
</evidence>
<feature type="compositionally biased region" description="Polar residues" evidence="1">
    <location>
        <begin position="338"/>
        <end position="348"/>
    </location>
</feature>
<dbReference type="Pfam" id="PF24371">
    <property type="entry name" value="DUF7527"/>
    <property type="match status" value="1"/>
</dbReference>